<dbReference type="EMBL" id="CAIX01001295">
    <property type="protein sequence ID" value="CCI11595.1"/>
    <property type="molecule type" value="Genomic_DNA"/>
</dbReference>
<protein>
    <submittedName>
        <fullName evidence="1">Uncharacterized protein</fullName>
    </submittedName>
</protein>
<name>A0A024FWV4_9STRA</name>
<proteinExistence type="predicted"/>
<dbReference type="Proteomes" id="UP000053237">
    <property type="component" value="Unassembled WGS sequence"/>
</dbReference>
<reference evidence="1 2" key="1">
    <citation type="submission" date="2012-05" db="EMBL/GenBank/DDBJ databases">
        <title>Recombination and specialization in a pathogen metapopulation.</title>
        <authorList>
            <person name="Gardiner A."/>
            <person name="Kemen E."/>
            <person name="Schultz-Larsen T."/>
            <person name="MacLean D."/>
            <person name="Van Oosterhout C."/>
            <person name="Jones J.D.G."/>
        </authorList>
    </citation>
    <scope>NUCLEOTIDE SEQUENCE [LARGE SCALE GENOMIC DNA]</scope>
    <source>
        <strain evidence="1 2">Ac Nc2</strain>
    </source>
</reference>
<dbReference type="AlphaFoldDB" id="A0A024FWV4"/>
<evidence type="ECO:0000313" key="2">
    <source>
        <dbReference type="Proteomes" id="UP000053237"/>
    </source>
</evidence>
<gene>
    <name evidence="1" type="ORF">BN9_131660</name>
</gene>
<sequence length="431" mass="49249">MTPKALVTSCKKLREQHHLFCDGNSEARNQILYELSHFSVRLQRENSVHLIQLASELNDLINYLLANLLFAADRFIGFAAKETLFVIISNVPLAAFSRTHSFSKSGEFESLSHRNVLEFGMRSLDSQVVCLMLLRDLFNTNTGTMILSSVLQLLRIHIVDKRITWKESILSHPHHTVLLLELLIESIDNCAKKEVNDLNIYAEVQQIGMEAMNALCTFTLESIDLTVSSFTFRFLVRLHDFLSSSRSISRKNDTSSLKHFQTQVASFLHYAITNEACVSLNNRESEKSSMVRSQFISSDSSRTVVAQWIHLFTSVKLSCVQTKDIDSNMLLQQSHDFFPTQDRLIQILVDQDDLLISVLDNLLQIWELLRSKCGWKEEKRFLNASNPDVLFGRLLELFDFDALVLLDLLTSPGTHRFLAQYHFSANTIVIS</sequence>
<comment type="caution">
    <text evidence="1">The sequence shown here is derived from an EMBL/GenBank/DDBJ whole genome shotgun (WGS) entry which is preliminary data.</text>
</comment>
<evidence type="ECO:0000313" key="1">
    <source>
        <dbReference type="EMBL" id="CCI11595.1"/>
    </source>
</evidence>
<accession>A0A024FWV4</accession>
<dbReference type="InParanoid" id="A0A024FWV4"/>
<organism evidence="1 2">
    <name type="scientific">Albugo candida</name>
    <dbReference type="NCBI Taxonomy" id="65357"/>
    <lineage>
        <taxon>Eukaryota</taxon>
        <taxon>Sar</taxon>
        <taxon>Stramenopiles</taxon>
        <taxon>Oomycota</taxon>
        <taxon>Peronosporomycetes</taxon>
        <taxon>Albuginales</taxon>
        <taxon>Albuginaceae</taxon>
        <taxon>Albugo</taxon>
    </lineage>
</organism>
<keyword evidence="2" id="KW-1185">Reference proteome</keyword>